<gene>
    <name evidence="7" type="ORF">LNINA_LOCUS4057</name>
</gene>
<feature type="transmembrane region" description="Helical" evidence="5">
    <location>
        <begin position="12"/>
        <end position="35"/>
    </location>
</feature>
<comment type="subcellular location">
    <subcellularLocation>
        <location evidence="1">Membrane</location>
        <topology evidence="1">Multi-pass membrane protein</topology>
    </subcellularLocation>
</comment>
<comment type="caution">
    <text evidence="7">The sequence shown here is derived from an EMBL/GenBank/DDBJ whole genome shotgun (WGS) entry which is preliminary data.</text>
</comment>
<dbReference type="InterPro" id="IPR033308">
    <property type="entry name" value="PGAP5/Cdc1/Ted1"/>
</dbReference>
<dbReference type="InterPro" id="IPR029052">
    <property type="entry name" value="Metallo-depent_PP-like"/>
</dbReference>
<protein>
    <recommendedName>
        <fullName evidence="6">Calcineurin-like phosphoesterase domain-containing protein</fullName>
    </recommendedName>
</protein>
<evidence type="ECO:0000313" key="7">
    <source>
        <dbReference type="EMBL" id="CAK1544298.1"/>
    </source>
</evidence>
<evidence type="ECO:0000313" key="8">
    <source>
        <dbReference type="Proteomes" id="UP001497472"/>
    </source>
</evidence>
<dbReference type="AlphaFoldDB" id="A0AAV1J772"/>
<name>A0AAV1J772_9NEOP</name>
<reference evidence="7 8" key="1">
    <citation type="submission" date="2023-11" db="EMBL/GenBank/DDBJ databases">
        <authorList>
            <person name="Okamura Y."/>
        </authorList>
    </citation>
    <scope>NUCLEOTIDE SEQUENCE [LARGE SCALE GENOMIC DNA]</scope>
</reference>
<dbReference type="EMBL" id="CAVLEF010000005">
    <property type="protein sequence ID" value="CAK1544298.1"/>
    <property type="molecule type" value="Genomic_DNA"/>
</dbReference>
<keyword evidence="4 5" id="KW-0472">Membrane</keyword>
<evidence type="ECO:0000256" key="2">
    <source>
        <dbReference type="ARBA" id="ARBA00022692"/>
    </source>
</evidence>
<organism evidence="7 8">
    <name type="scientific">Leptosia nina</name>
    <dbReference type="NCBI Taxonomy" id="320188"/>
    <lineage>
        <taxon>Eukaryota</taxon>
        <taxon>Metazoa</taxon>
        <taxon>Ecdysozoa</taxon>
        <taxon>Arthropoda</taxon>
        <taxon>Hexapoda</taxon>
        <taxon>Insecta</taxon>
        <taxon>Pterygota</taxon>
        <taxon>Neoptera</taxon>
        <taxon>Endopterygota</taxon>
        <taxon>Lepidoptera</taxon>
        <taxon>Glossata</taxon>
        <taxon>Ditrysia</taxon>
        <taxon>Papilionoidea</taxon>
        <taxon>Pieridae</taxon>
        <taxon>Pierinae</taxon>
        <taxon>Leptosia</taxon>
    </lineage>
</organism>
<dbReference type="InterPro" id="IPR004843">
    <property type="entry name" value="Calcineurin-like_PHP"/>
</dbReference>
<evidence type="ECO:0000256" key="5">
    <source>
        <dbReference type="SAM" id="Phobius"/>
    </source>
</evidence>
<dbReference type="SUPFAM" id="SSF56300">
    <property type="entry name" value="Metallo-dependent phosphatases"/>
    <property type="match status" value="1"/>
</dbReference>
<feature type="domain" description="Calcineurin-like phosphoesterase" evidence="6">
    <location>
        <begin position="47"/>
        <end position="228"/>
    </location>
</feature>
<dbReference type="Proteomes" id="UP001497472">
    <property type="component" value="Unassembled WGS sequence"/>
</dbReference>
<evidence type="ECO:0000256" key="1">
    <source>
        <dbReference type="ARBA" id="ARBA00004141"/>
    </source>
</evidence>
<keyword evidence="3 5" id="KW-1133">Transmembrane helix</keyword>
<feature type="transmembrane region" description="Helical" evidence="5">
    <location>
        <begin position="306"/>
        <end position="329"/>
    </location>
</feature>
<proteinExistence type="predicted"/>
<dbReference type="Pfam" id="PF00149">
    <property type="entry name" value="Metallophos"/>
    <property type="match status" value="1"/>
</dbReference>
<accession>A0AAV1J772</accession>
<dbReference type="GO" id="GO:0016020">
    <property type="term" value="C:membrane"/>
    <property type="evidence" value="ECO:0007669"/>
    <property type="project" value="UniProtKB-SubCell"/>
</dbReference>
<dbReference type="GO" id="GO:0016787">
    <property type="term" value="F:hydrolase activity"/>
    <property type="evidence" value="ECO:0007669"/>
    <property type="project" value="InterPro"/>
</dbReference>
<keyword evidence="2 5" id="KW-0812">Transmembrane</keyword>
<evidence type="ECO:0000259" key="6">
    <source>
        <dbReference type="Pfam" id="PF00149"/>
    </source>
</evidence>
<dbReference type="PANTHER" id="PTHR13315:SF4">
    <property type="entry name" value="METALLOPHOSPHOESTERASE, ISOFORM E"/>
    <property type="match status" value="1"/>
</dbReference>
<dbReference type="PANTHER" id="PTHR13315">
    <property type="entry name" value="METALLO PHOSPHOESTERASE RELATED"/>
    <property type="match status" value="1"/>
</dbReference>
<evidence type="ECO:0000256" key="3">
    <source>
        <dbReference type="ARBA" id="ARBA00022989"/>
    </source>
</evidence>
<dbReference type="Gene3D" id="3.60.21.10">
    <property type="match status" value="1"/>
</dbReference>
<dbReference type="GO" id="GO:0005783">
    <property type="term" value="C:endoplasmic reticulum"/>
    <property type="evidence" value="ECO:0007669"/>
    <property type="project" value="TreeGrafter"/>
</dbReference>
<keyword evidence="8" id="KW-1185">Reference proteome</keyword>
<evidence type="ECO:0000256" key="4">
    <source>
        <dbReference type="ARBA" id="ARBA00023136"/>
    </source>
</evidence>
<sequence>MYLRRSAFIKYLLAISVGGAFFSEWFVYIIQPLFWTKLKCEDQSCTKILFIADPQIQGDLAVPSPFNYIFNWDSDRYLKSTYSVVEKHFQPDVLVYLGDLMDEGSISTRAQFHNYVKRLSNIFDPHYPVVQVWIPGDNDIGGENEPIRHDKIEEFKTVFSQPSVIVFQNISFYKVNAITYAVPQPLDDGDLNFKIGISHYPVLERSVYAKQVINSIHPDIFFCAHEHKSKYVKQRRDYESKEIHLLQYGDPPLTISIDDEWLYEVYVPTCSYRMGTSKIGFGAAIIENNQHLKYTVFWSPSRFPYLFFYLFMLIVVIGYTLLCCFLRILSILTHRIKTEDMQFLLQQS</sequence>
<dbReference type="GO" id="GO:0006506">
    <property type="term" value="P:GPI anchor biosynthetic process"/>
    <property type="evidence" value="ECO:0007669"/>
    <property type="project" value="InterPro"/>
</dbReference>